<keyword evidence="3" id="KW-1015">Disulfide bond</keyword>
<feature type="domain" description="Thioredoxin" evidence="6">
    <location>
        <begin position="37"/>
        <end position="178"/>
    </location>
</feature>
<dbReference type="InterPro" id="IPR013740">
    <property type="entry name" value="Redoxin"/>
</dbReference>
<dbReference type="PROSITE" id="PS00194">
    <property type="entry name" value="THIOREDOXIN_1"/>
    <property type="match status" value="1"/>
</dbReference>
<evidence type="ECO:0000256" key="3">
    <source>
        <dbReference type="ARBA" id="ARBA00023157"/>
    </source>
</evidence>
<keyword evidence="2" id="KW-0201">Cytochrome c-type biogenesis</keyword>
<evidence type="ECO:0000256" key="4">
    <source>
        <dbReference type="ARBA" id="ARBA00023284"/>
    </source>
</evidence>
<dbReference type="Pfam" id="PF08534">
    <property type="entry name" value="Redoxin"/>
    <property type="match status" value="1"/>
</dbReference>
<proteinExistence type="predicted"/>
<dbReference type="InterPro" id="IPR050553">
    <property type="entry name" value="Thioredoxin_ResA/DsbE_sf"/>
</dbReference>
<evidence type="ECO:0000259" key="6">
    <source>
        <dbReference type="PROSITE" id="PS51352"/>
    </source>
</evidence>
<evidence type="ECO:0000256" key="5">
    <source>
        <dbReference type="SAM" id="SignalP"/>
    </source>
</evidence>
<dbReference type="GO" id="GO:0015036">
    <property type="term" value="F:disulfide oxidoreductase activity"/>
    <property type="evidence" value="ECO:0007669"/>
    <property type="project" value="UniProtKB-ARBA"/>
</dbReference>
<dbReference type="Gene3D" id="3.40.30.10">
    <property type="entry name" value="Glutaredoxin"/>
    <property type="match status" value="1"/>
</dbReference>
<feature type="chain" id="PRO_5020540582" evidence="5">
    <location>
        <begin position="19"/>
        <end position="180"/>
    </location>
</feature>
<dbReference type="GO" id="GO:0017004">
    <property type="term" value="P:cytochrome complex assembly"/>
    <property type="evidence" value="ECO:0007669"/>
    <property type="project" value="UniProtKB-KW"/>
</dbReference>
<evidence type="ECO:0000313" key="7">
    <source>
        <dbReference type="EMBL" id="TKB49521.1"/>
    </source>
</evidence>
<keyword evidence="8" id="KW-1185">Reference proteome</keyword>
<accession>A0A4U1BEB4</accession>
<feature type="signal peptide" evidence="5">
    <location>
        <begin position="1"/>
        <end position="18"/>
    </location>
</feature>
<reference evidence="7 8" key="1">
    <citation type="submission" date="2019-04" db="EMBL/GenBank/DDBJ databases">
        <authorList>
            <person name="Hwang J.C."/>
        </authorList>
    </citation>
    <scope>NUCLEOTIDE SEQUENCE [LARGE SCALE GENOMIC DNA]</scope>
    <source>
        <strain evidence="7 8">IMCC35002</strain>
    </source>
</reference>
<dbReference type="InterPro" id="IPR017937">
    <property type="entry name" value="Thioredoxin_CS"/>
</dbReference>
<sequence length="180" mass="20059">MRSMMILVLALLSSNAFAYPGMNKAGSDPAIERFVELTFPQELDAFEITDVDGNPFSIEKYQGKLVVLNLWATWCPPCVHELPSLARFRDKLESQGAIVLPVAIDRDPSIVVPFLKDLGLPEFSTWYDTTNAVGQVLPTDLVPATFILNDKGELVAFVRSVVDWDNAKVQELVEKYLPSE</sequence>
<dbReference type="OrthoDB" id="9799347at2"/>
<comment type="caution">
    <text evidence="7">The sequence shown here is derived from an EMBL/GenBank/DDBJ whole genome shotgun (WGS) entry which is preliminary data.</text>
</comment>
<dbReference type="AlphaFoldDB" id="A0A4U1BEB4"/>
<comment type="subcellular location">
    <subcellularLocation>
        <location evidence="1">Cell envelope</location>
    </subcellularLocation>
</comment>
<dbReference type="EMBL" id="SWCJ01000027">
    <property type="protein sequence ID" value="TKB49521.1"/>
    <property type="molecule type" value="Genomic_DNA"/>
</dbReference>
<dbReference type="CDD" id="cd02966">
    <property type="entry name" value="TlpA_like_family"/>
    <property type="match status" value="1"/>
</dbReference>
<dbReference type="InterPro" id="IPR036249">
    <property type="entry name" value="Thioredoxin-like_sf"/>
</dbReference>
<dbReference type="SUPFAM" id="SSF52833">
    <property type="entry name" value="Thioredoxin-like"/>
    <property type="match status" value="1"/>
</dbReference>
<name>A0A4U1BEB4_9GAMM</name>
<evidence type="ECO:0000256" key="1">
    <source>
        <dbReference type="ARBA" id="ARBA00004196"/>
    </source>
</evidence>
<evidence type="ECO:0000313" key="8">
    <source>
        <dbReference type="Proteomes" id="UP000305675"/>
    </source>
</evidence>
<dbReference type="Proteomes" id="UP000305675">
    <property type="component" value="Unassembled WGS sequence"/>
</dbReference>
<keyword evidence="5" id="KW-0732">Signal</keyword>
<evidence type="ECO:0000256" key="2">
    <source>
        <dbReference type="ARBA" id="ARBA00022748"/>
    </source>
</evidence>
<dbReference type="RefSeq" id="WP_136865304.1">
    <property type="nucleotide sequence ID" value="NZ_SWCJ01000027.1"/>
</dbReference>
<dbReference type="PANTHER" id="PTHR42852">
    <property type="entry name" value="THIOL:DISULFIDE INTERCHANGE PROTEIN DSBE"/>
    <property type="match status" value="1"/>
</dbReference>
<dbReference type="InterPro" id="IPR013766">
    <property type="entry name" value="Thioredoxin_domain"/>
</dbReference>
<organism evidence="7 8">
    <name type="scientific">Ferrimonas aestuarii</name>
    <dbReference type="NCBI Taxonomy" id="2569539"/>
    <lineage>
        <taxon>Bacteria</taxon>
        <taxon>Pseudomonadati</taxon>
        <taxon>Pseudomonadota</taxon>
        <taxon>Gammaproteobacteria</taxon>
        <taxon>Alteromonadales</taxon>
        <taxon>Ferrimonadaceae</taxon>
        <taxon>Ferrimonas</taxon>
    </lineage>
</organism>
<dbReference type="PROSITE" id="PS51352">
    <property type="entry name" value="THIOREDOXIN_2"/>
    <property type="match status" value="1"/>
</dbReference>
<gene>
    <name evidence="7" type="ORF">FCL42_20525</name>
</gene>
<dbReference type="PANTHER" id="PTHR42852:SF6">
    <property type="entry name" value="THIOL:DISULFIDE INTERCHANGE PROTEIN DSBE"/>
    <property type="match status" value="1"/>
</dbReference>
<keyword evidence="4" id="KW-0676">Redox-active center</keyword>
<protein>
    <submittedName>
        <fullName evidence="7">TlpA family protein disulfide reductase</fullName>
    </submittedName>
</protein>
<dbReference type="GO" id="GO:0030313">
    <property type="term" value="C:cell envelope"/>
    <property type="evidence" value="ECO:0007669"/>
    <property type="project" value="UniProtKB-SubCell"/>
</dbReference>